<keyword evidence="1" id="KW-0732">Signal</keyword>
<feature type="chain" id="PRO_5043463752" description="Secreted protein" evidence="1">
    <location>
        <begin position="30"/>
        <end position="131"/>
    </location>
</feature>
<dbReference type="AlphaFoldDB" id="A0AAW1P606"/>
<reference evidence="2 3" key="1">
    <citation type="journal article" date="2024" name="Nat. Commun.">
        <title>Phylogenomics reveals the evolutionary origins of lichenization in chlorophyte algae.</title>
        <authorList>
            <person name="Puginier C."/>
            <person name="Libourel C."/>
            <person name="Otte J."/>
            <person name="Skaloud P."/>
            <person name="Haon M."/>
            <person name="Grisel S."/>
            <person name="Petersen M."/>
            <person name="Berrin J.G."/>
            <person name="Delaux P.M."/>
            <person name="Dal Grande F."/>
            <person name="Keller J."/>
        </authorList>
    </citation>
    <scope>NUCLEOTIDE SEQUENCE [LARGE SCALE GENOMIC DNA]</scope>
    <source>
        <strain evidence="2 3">SAG 2036</strain>
    </source>
</reference>
<protein>
    <recommendedName>
        <fullName evidence="4">Secreted protein</fullName>
    </recommendedName>
</protein>
<sequence length="131" mass="14263">MSGQPRDDSQSFCKLLAKLLSLWLHCLFAEQTNDRSDRDVKGGHCTVIEASSHLCSQALLVRPTNSHEATVLAAAGGHRLRLLPTSSELDRGADHRLPSSCCKGLTPSCCSRVACSPTTCQQHCLQFNNEQ</sequence>
<accession>A0AAW1P606</accession>
<comment type="caution">
    <text evidence="2">The sequence shown here is derived from an EMBL/GenBank/DDBJ whole genome shotgun (WGS) entry which is preliminary data.</text>
</comment>
<keyword evidence="3" id="KW-1185">Reference proteome</keyword>
<name>A0AAW1P606_9CHLO</name>
<evidence type="ECO:0000313" key="2">
    <source>
        <dbReference type="EMBL" id="KAK9805734.1"/>
    </source>
</evidence>
<proteinExistence type="predicted"/>
<evidence type="ECO:0000256" key="1">
    <source>
        <dbReference type="SAM" id="SignalP"/>
    </source>
</evidence>
<evidence type="ECO:0008006" key="4">
    <source>
        <dbReference type="Google" id="ProtNLM"/>
    </source>
</evidence>
<dbReference type="Proteomes" id="UP001465755">
    <property type="component" value="Unassembled WGS sequence"/>
</dbReference>
<feature type="signal peptide" evidence="1">
    <location>
        <begin position="1"/>
        <end position="29"/>
    </location>
</feature>
<dbReference type="EMBL" id="JALJOQ010000042">
    <property type="protein sequence ID" value="KAK9805734.1"/>
    <property type="molecule type" value="Genomic_DNA"/>
</dbReference>
<gene>
    <name evidence="2" type="ORF">WJX73_003412</name>
</gene>
<evidence type="ECO:0000313" key="3">
    <source>
        <dbReference type="Proteomes" id="UP001465755"/>
    </source>
</evidence>
<organism evidence="2 3">
    <name type="scientific">Symbiochloris irregularis</name>
    <dbReference type="NCBI Taxonomy" id="706552"/>
    <lineage>
        <taxon>Eukaryota</taxon>
        <taxon>Viridiplantae</taxon>
        <taxon>Chlorophyta</taxon>
        <taxon>core chlorophytes</taxon>
        <taxon>Trebouxiophyceae</taxon>
        <taxon>Trebouxiales</taxon>
        <taxon>Trebouxiaceae</taxon>
        <taxon>Symbiochloris</taxon>
    </lineage>
</organism>